<dbReference type="PIRSF" id="PIRSF016602">
    <property type="entry name" value="CurC_prd"/>
    <property type="match status" value="1"/>
</dbReference>
<name>A0A6H9V1V4_9ACTN</name>
<dbReference type="InterPro" id="IPR013096">
    <property type="entry name" value="Cupin_2"/>
</dbReference>
<dbReference type="InterPro" id="IPR011051">
    <property type="entry name" value="RmlC_Cupin_sf"/>
</dbReference>
<feature type="region of interest" description="Disordered" evidence="1">
    <location>
        <begin position="132"/>
        <end position="160"/>
    </location>
</feature>
<evidence type="ECO:0000313" key="4">
    <source>
        <dbReference type="Proteomes" id="UP000442707"/>
    </source>
</evidence>
<evidence type="ECO:0000313" key="3">
    <source>
        <dbReference type="EMBL" id="KAB1145312.1"/>
    </source>
</evidence>
<dbReference type="EMBL" id="VZRB01000012">
    <property type="protein sequence ID" value="KAB1145312.1"/>
    <property type="molecule type" value="Genomic_DNA"/>
</dbReference>
<dbReference type="Gene3D" id="2.60.120.10">
    <property type="entry name" value="Jelly Rolls"/>
    <property type="match status" value="1"/>
</dbReference>
<dbReference type="PANTHER" id="PTHR36114">
    <property type="entry name" value="16.7 KDA PROTEIN IN WHIE LOCUS"/>
    <property type="match status" value="1"/>
</dbReference>
<evidence type="ECO:0000256" key="1">
    <source>
        <dbReference type="SAM" id="MobiDB-lite"/>
    </source>
</evidence>
<gene>
    <name evidence="3" type="ORF">F7R91_19240</name>
</gene>
<dbReference type="Pfam" id="PF07883">
    <property type="entry name" value="Cupin_2"/>
    <property type="match status" value="1"/>
</dbReference>
<feature type="compositionally biased region" description="Basic and acidic residues" evidence="1">
    <location>
        <begin position="7"/>
        <end position="22"/>
    </location>
</feature>
<dbReference type="InterPro" id="IPR052044">
    <property type="entry name" value="PKS_Associated_Protein"/>
</dbReference>
<protein>
    <submittedName>
        <fullName evidence="3">Cupin domain-containing protein</fullName>
    </submittedName>
</protein>
<reference evidence="3 4" key="1">
    <citation type="submission" date="2019-09" db="EMBL/GenBank/DDBJ databases">
        <title>Screening of Novel Bioactive Compounds from Soil-Associated.</title>
        <authorList>
            <person name="Zhao S."/>
        </authorList>
    </citation>
    <scope>NUCLEOTIDE SEQUENCE [LARGE SCALE GENOMIC DNA]</scope>
    <source>
        <strain evidence="3 4">HIT-DPA4</strain>
    </source>
</reference>
<dbReference type="Proteomes" id="UP000442707">
    <property type="component" value="Unassembled WGS sequence"/>
</dbReference>
<dbReference type="InterPro" id="IPR014710">
    <property type="entry name" value="RmlC-like_jellyroll"/>
</dbReference>
<dbReference type="RefSeq" id="WP_150950292.1">
    <property type="nucleotide sequence ID" value="NZ_VZRB01000012.1"/>
</dbReference>
<organism evidence="3 4">
    <name type="scientific">Streptomyces luteolifulvus</name>
    <dbReference type="NCBI Taxonomy" id="2615112"/>
    <lineage>
        <taxon>Bacteria</taxon>
        <taxon>Bacillati</taxon>
        <taxon>Actinomycetota</taxon>
        <taxon>Actinomycetes</taxon>
        <taxon>Kitasatosporales</taxon>
        <taxon>Streptomycetaceae</taxon>
        <taxon>Streptomyces</taxon>
    </lineage>
</organism>
<dbReference type="SUPFAM" id="SSF51182">
    <property type="entry name" value="RmlC-like cupins"/>
    <property type="match status" value="1"/>
</dbReference>
<sequence length="160" mass="17254">MIKQHPRIVDLNETEPNRRRGGDLRAMLTPATVGSTSGFMGLAIIQPGERIGEHYHPYSEEFVFVVAGALEVDLDGDTHALKPDQGLLIPINMRHRFRNVGDAEARMVFHLGPLAPRPSLGHVDTEGTDGIAHGPEFAVGGPDLSAPDHGQPSERSGAIK</sequence>
<dbReference type="AlphaFoldDB" id="A0A6H9V1V4"/>
<proteinExistence type="predicted"/>
<keyword evidence="4" id="KW-1185">Reference proteome</keyword>
<comment type="caution">
    <text evidence="3">The sequence shown here is derived from an EMBL/GenBank/DDBJ whole genome shotgun (WGS) entry which is preliminary data.</text>
</comment>
<accession>A0A6H9V1V4</accession>
<dbReference type="CDD" id="cd06991">
    <property type="entry name" value="cupin_TcmJ-like"/>
    <property type="match status" value="1"/>
</dbReference>
<evidence type="ECO:0000259" key="2">
    <source>
        <dbReference type="Pfam" id="PF07883"/>
    </source>
</evidence>
<feature type="region of interest" description="Disordered" evidence="1">
    <location>
        <begin position="1"/>
        <end position="22"/>
    </location>
</feature>
<dbReference type="PANTHER" id="PTHR36114:SF1">
    <property type="entry name" value="16.7 KDA PROTEIN IN WHIE LOCUS"/>
    <property type="match status" value="1"/>
</dbReference>
<dbReference type="InterPro" id="IPR016672">
    <property type="entry name" value="Polyketide_Synth_CurC_prd"/>
</dbReference>
<feature type="domain" description="Cupin type-2" evidence="2">
    <location>
        <begin position="42"/>
        <end position="109"/>
    </location>
</feature>